<sequence length="103" mass="11339">MSVATPERTQSTARIEAAKADLRRRFEKILELASEAIVLKAVTLPDEKAYTAVPKADTDKKLSIEARNQTAAANMRARAFERIGGRCELLTSQEAHDILGITK</sequence>
<reference evidence="2" key="1">
    <citation type="submission" date="2018-07" db="EMBL/GenBank/DDBJ databases">
        <authorList>
            <person name="Blom J."/>
        </authorList>
    </citation>
    <scope>NUCLEOTIDE SEQUENCE [LARGE SCALE GENOMIC DNA]</scope>
    <source>
        <strain evidence="2">CCOS 864</strain>
    </source>
</reference>
<dbReference type="AlphaFoldDB" id="A0A380SXJ8"/>
<proteinExistence type="predicted"/>
<name>A0A380SXJ8_9PSED</name>
<keyword evidence="2" id="KW-1185">Reference proteome</keyword>
<dbReference type="RefSeq" id="WP_208644366.1">
    <property type="nucleotide sequence ID" value="NZ_CBCSFG010000030.1"/>
</dbReference>
<dbReference type="EMBL" id="UIDD01000006">
    <property type="protein sequence ID" value="SUQ62483.1"/>
    <property type="molecule type" value="Genomic_DNA"/>
</dbReference>
<evidence type="ECO:0000313" key="1">
    <source>
        <dbReference type="EMBL" id="SUQ62483.1"/>
    </source>
</evidence>
<dbReference type="Proteomes" id="UP000255177">
    <property type="component" value="Unassembled WGS sequence"/>
</dbReference>
<organism evidence="1 2">
    <name type="scientific">Pseudomonas wadenswilerensis</name>
    <dbReference type="NCBI Taxonomy" id="1785161"/>
    <lineage>
        <taxon>Bacteria</taxon>
        <taxon>Pseudomonadati</taxon>
        <taxon>Pseudomonadota</taxon>
        <taxon>Gammaproteobacteria</taxon>
        <taxon>Pseudomonadales</taxon>
        <taxon>Pseudomonadaceae</taxon>
        <taxon>Pseudomonas</taxon>
    </lineage>
</organism>
<evidence type="ECO:0000313" key="2">
    <source>
        <dbReference type="Proteomes" id="UP000255177"/>
    </source>
</evidence>
<gene>
    <name evidence="1" type="ORF">CCOS864_01927</name>
</gene>
<accession>A0A380SXJ8</accession>
<protein>
    <submittedName>
        <fullName evidence="1">Uncharacterized protein</fullName>
    </submittedName>
</protein>